<gene>
    <name evidence="3" type="ORF">TVAG_045740</name>
</gene>
<dbReference type="InParanoid" id="A2DME5"/>
<dbReference type="Proteomes" id="UP000001542">
    <property type="component" value="Unassembled WGS sequence"/>
</dbReference>
<name>A2DME5_TRIV3</name>
<evidence type="ECO:0000256" key="2">
    <source>
        <dbReference type="SAM" id="MobiDB-lite"/>
    </source>
</evidence>
<dbReference type="EMBL" id="DS113219">
    <property type="protein sequence ID" value="EAY18372.1"/>
    <property type="molecule type" value="Genomic_DNA"/>
</dbReference>
<dbReference type="AlphaFoldDB" id="A2DME5"/>
<sequence>MSFRTPKPKKYNKTKKPLQSPSVYSATSSPQTKVSPDFLHSLDDMTVKELEKLQADLIDQFDYAKAEAVKQKLEDKKQEVKTEDISKSVDLFKSKVEVIINNYNIKHNELIDRYNQLERKIRFDASQAFHQLQIRHIQTLVEYEKEYILRHSKQSVKIPQSVYSLLDRAEIAAHNKKFEQAQELFDLASSQSLSYHDLVKSINMKDYLFVRKEVLRSQKIEISTLTEQLRSNMTRLKSDIRGEIEKLKTMFNKEVTNTQLDSMKAINKSLSAEGRKIAQAQIREYYKDALNRFDPKK</sequence>
<reference evidence="3" key="1">
    <citation type="submission" date="2006-10" db="EMBL/GenBank/DDBJ databases">
        <authorList>
            <person name="Amadeo P."/>
            <person name="Zhao Q."/>
            <person name="Wortman J."/>
            <person name="Fraser-Liggett C."/>
            <person name="Carlton J."/>
        </authorList>
    </citation>
    <scope>NUCLEOTIDE SEQUENCE</scope>
    <source>
        <strain evidence="3">G3</strain>
    </source>
</reference>
<dbReference type="KEGG" id="tva:5463872"/>
<keyword evidence="4" id="KW-1185">Reference proteome</keyword>
<feature type="compositionally biased region" description="Basic residues" evidence="2">
    <location>
        <begin position="1"/>
        <end position="16"/>
    </location>
</feature>
<evidence type="ECO:0000313" key="4">
    <source>
        <dbReference type="Proteomes" id="UP000001542"/>
    </source>
</evidence>
<feature type="region of interest" description="Disordered" evidence="2">
    <location>
        <begin position="1"/>
        <end position="35"/>
    </location>
</feature>
<evidence type="ECO:0000313" key="3">
    <source>
        <dbReference type="EMBL" id="EAY18372.1"/>
    </source>
</evidence>
<reference evidence="3" key="2">
    <citation type="journal article" date="2007" name="Science">
        <title>Draft genome sequence of the sexually transmitted pathogen Trichomonas vaginalis.</title>
        <authorList>
            <person name="Carlton J.M."/>
            <person name="Hirt R.P."/>
            <person name="Silva J.C."/>
            <person name="Delcher A.L."/>
            <person name="Schatz M."/>
            <person name="Zhao Q."/>
            <person name="Wortman J.R."/>
            <person name="Bidwell S.L."/>
            <person name="Alsmark U.C.M."/>
            <person name="Besteiro S."/>
            <person name="Sicheritz-Ponten T."/>
            <person name="Noel C.J."/>
            <person name="Dacks J.B."/>
            <person name="Foster P.G."/>
            <person name="Simillion C."/>
            <person name="Van de Peer Y."/>
            <person name="Miranda-Saavedra D."/>
            <person name="Barton G.J."/>
            <person name="Westrop G.D."/>
            <person name="Mueller S."/>
            <person name="Dessi D."/>
            <person name="Fiori P.L."/>
            <person name="Ren Q."/>
            <person name="Paulsen I."/>
            <person name="Zhang H."/>
            <person name="Bastida-Corcuera F.D."/>
            <person name="Simoes-Barbosa A."/>
            <person name="Brown M.T."/>
            <person name="Hayes R.D."/>
            <person name="Mukherjee M."/>
            <person name="Okumura C.Y."/>
            <person name="Schneider R."/>
            <person name="Smith A.J."/>
            <person name="Vanacova S."/>
            <person name="Villalvazo M."/>
            <person name="Haas B.J."/>
            <person name="Pertea M."/>
            <person name="Feldblyum T.V."/>
            <person name="Utterback T.R."/>
            <person name="Shu C.L."/>
            <person name="Osoegawa K."/>
            <person name="de Jong P.J."/>
            <person name="Hrdy I."/>
            <person name="Horvathova L."/>
            <person name="Zubacova Z."/>
            <person name="Dolezal P."/>
            <person name="Malik S.B."/>
            <person name="Logsdon J.M. Jr."/>
            <person name="Henze K."/>
            <person name="Gupta A."/>
            <person name="Wang C.C."/>
            <person name="Dunne R.L."/>
            <person name="Upcroft J.A."/>
            <person name="Upcroft P."/>
            <person name="White O."/>
            <person name="Salzberg S.L."/>
            <person name="Tang P."/>
            <person name="Chiu C.-H."/>
            <person name="Lee Y.-S."/>
            <person name="Embley T.M."/>
            <person name="Coombs G.H."/>
            <person name="Mottram J.C."/>
            <person name="Tachezy J."/>
            <person name="Fraser-Liggett C.M."/>
            <person name="Johnson P.J."/>
        </authorList>
    </citation>
    <scope>NUCLEOTIDE SEQUENCE [LARGE SCALE GENOMIC DNA]</scope>
    <source>
        <strain evidence="3">G3</strain>
    </source>
</reference>
<keyword evidence="1" id="KW-0175">Coiled coil</keyword>
<dbReference type="OrthoDB" id="10660297at2759"/>
<dbReference type="VEuPathDB" id="TrichDB:TVAGG3_0604700"/>
<evidence type="ECO:0000256" key="1">
    <source>
        <dbReference type="SAM" id="Coils"/>
    </source>
</evidence>
<feature type="coiled-coil region" evidence="1">
    <location>
        <begin position="63"/>
        <end position="120"/>
    </location>
</feature>
<organism evidence="3 4">
    <name type="scientific">Trichomonas vaginalis (strain ATCC PRA-98 / G3)</name>
    <dbReference type="NCBI Taxonomy" id="412133"/>
    <lineage>
        <taxon>Eukaryota</taxon>
        <taxon>Metamonada</taxon>
        <taxon>Parabasalia</taxon>
        <taxon>Trichomonadida</taxon>
        <taxon>Trichomonadidae</taxon>
        <taxon>Trichomonas</taxon>
    </lineage>
</organism>
<feature type="compositionally biased region" description="Polar residues" evidence="2">
    <location>
        <begin position="19"/>
        <end position="34"/>
    </location>
</feature>
<proteinExistence type="predicted"/>
<dbReference type="VEuPathDB" id="TrichDB:TVAG_045740"/>
<accession>A2DME5</accession>
<protein>
    <submittedName>
        <fullName evidence="3">Uncharacterized protein</fullName>
    </submittedName>
</protein>
<dbReference type="RefSeq" id="XP_001579358.1">
    <property type="nucleotide sequence ID" value="XM_001579308.1"/>
</dbReference>
<dbReference type="SMR" id="A2DME5"/>